<dbReference type="PANTHER" id="PTHR17224">
    <property type="entry name" value="PEPTIDYL-TRNA HYDROLASE"/>
    <property type="match status" value="1"/>
</dbReference>
<proteinExistence type="inferred from homology"/>
<evidence type="ECO:0000256" key="1">
    <source>
        <dbReference type="ARBA" id="ARBA00013260"/>
    </source>
</evidence>
<dbReference type="Gene3D" id="3.40.50.1470">
    <property type="entry name" value="Peptidyl-tRNA hydrolase"/>
    <property type="match status" value="1"/>
</dbReference>
<feature type="binding site" evidence="7">
    <location>
        <position position="17"/>
    </location>
    <ligand>
        <name>tRNA</name>
        <dbReference type="ChEBI" id="CHEBI:17843"/>
    </ligand>
</feature>
<keyword evidence="11" id="KW-1185">Reference proteome</keyword>
<dbReference type="GO" id="GO:0000049">
    <property type="term" value="F:tRNA binding"/>
    <property type="evidence" value="ECO:0007669"/>
    <property type="project" value="UniProtKB-UniRule"/>
</dbReference>
<dbReference type="OrthoDB" id="9800507at2"/>
<feature type="active site" description="Proton acceptor" evidence="7">
    <location>
        <position position="22"/>
    </location>
</feature>
<feature type="site" description="Discriminates between blocked and unblocked aminoacyl-tRNA" evidence="7">
    <location>
        <position position="12"/>
    </location>
</feature>
<feature type="binding site" evidence="7">
    <location>
        <position position="74"/>
    </location>
    <ligand>
        <name>tRNA</name>
        <dbReference type="ChEBI" id="CHEBI:17843"/>
    </ligand>
</feature>
<evidence type="ECO:0000256" key="5">
    <source>
        <dbReference type="ARBA" id="ARBA00038063"/>
    </source>
</evidence>
<dbReference type="InterPro" id="IPR036416">
    <property type="entry name" value="Pept_tRNA_hydro_sf"/>
</dbReference>
<evidence type="ECO:0000256" key="7">
    <source>
        <dbReference type="HAMAP-Rule" id="MF_00083"/>
    </source>
</evidence>
<evidence type="ECO:0000313" key="10">
    <source>
        <dbReference type="EMBL" id="PPE04190.1"/>
    </source>
</evidence>
<dbReference type="RefSeq" id="WP_104206497.1">
    <property type="nucleotide sequence ID" value="NZ_PHHC01000078.1"/>
</dbReference>
<dbReference type="EMBL" id="PHHC01000078">
    <property type="protein sequence ID" value="PPE04190.1"/>
    <property type="molecule type" value="Genomic_DNA"/>
</dbReference>
<dbReference type="PANTHER" id="PTHR17224:SF1">
    <property type="entry name" value="PEPTIDYL-TRNA HYDROLASE"/>
    <property type="match status" value="1"/>
</dbReference>
<dbReference type="Proteomes" id="UP000239425">
    <property type="component" value="Unassembled WGS sequence"/>
</dbReference>
<evidence type="ECO:0000256" key="9">
    <source>
        <dbReference type="RuleBase" id="RU004320"/>
    </source>
</evidence>
<evidence type="ECO:0000256" key="4">
    <source>
        <dbReference type="ARBA" id="ARBA00022884"/>
    </source>
</evidence>
<keyword evidence="2 7" id="KW-0820">tRNA-binding</keyword>
<dbReference type="AlphaFoldDB" id="A0A2S5RA64"/>
<organism evidence="10 11">
    <name type="scientific">Holospora curviuscula</name>
    <dbReference type="NCBI Taxonomy" id="1082868"/>
    <lineage>
        <taxon>Bacteria</taxon>
        <taxon>Pseudomonadati</taxon>
        <taxon>Pseudomonadota</taxon>
        <taxon>Alphaproteobacteria</taxon>
        <taxon>Holosporales</taxon>
        <taxon>Holosporaceae</taxon>
        <taxon>Holospora</taxon>
    </lineage>
</organism>
<evidence type="ECO:0000256" key="8">
    <source>
        <dbReference type="RuleBase" id="RU000673"/>
    </source>
</evidence>
<dbReference type="CDD" id="cd00462">
    <property type="entry name" value="PTH"/>
    <property type="match status" value="1"/>
</dbReference>
<feature type="binding site" evidence="7">
    <location>
        <position position="72"/>
    </location>
    <ligand>
        <name>tRNA</name>
        <dbReference type="ChEBI" id="CHEBI:17843"/>
    </ligand>
</feature>
<comment type="subunit">
    <text evidence="7">Monomer.</text>
</comment>
<keyword evidence="7" id="KW-0963">Cytoplasm</keyword>
<reference evidence="10 11" key="1">
    <citation type="submission" date="2017-11" db="EMBL/GenBank/DDBJ databases">
        <title>Comparative genomic analysis of Holospora spp., intranuclear symbionts of paramecia.</title>
        <authorList>
            <person name="Garushyants S.K."/>
            <person name="Beliavskaya A."/>
            <person name="Malko D.B."/>
            <person name="Logacheva M.D."/>
            <person name="Rautian M.S."/>
            <person name="Gelfand M.S."/>
        </authorList>
    </citation>
    <scope>NUCLEOTIDE SEQUENCE [LARGE SCALE GENOMIC DNA]</scope>
    <source>
        <strain evidence="11">02AZ16</strain>
    </source>
</reference>
<dbReference type="GO" id="GO:0005737">
    <property type="term" value="C:cytoplasm"/>
    <property type="evidence" value="ECO:0007669"/>
    <property type="project" value="UniProtKB-SubCell"/>
</dbReference>
<dbReference type="InterPro" id="IPR018171">
    <property type="entry name" value="Pept_tRNA_hydro_CS"/>
</dbReference>
<dbReference type="PROSITE" id="PS01195">
    <property type="entry name" value="PEPT_TRNA_HYDROL_1"/>
    <property type="match status" value="1"/>
</dbReference>
<comment type="similarity">
    <text evidence="5 7 9">Belongs to the PTH family.</text>
</comment>
<dbReference type="NCBIfam" id="TIGR00447">
    <property type="entry name" value="pth"/>
    <property type="match status" value="1"/>
</dbReference>
<keyword evidence="3 7" id="KW-0378">Hydrolase</keyword>
<feature type="site" description="Stabilizes the basic form of H active site to accept a proton" evidence="7">
    <location>
        <position position="99"/>
    </location>
</feature>
<gene>
    <name evidence="7" type="primary">pth</name>
    <name evidence="10" type="ORF">HCUR_00381</name>
</gene>
<dbReference type="GO" id="GO:0004045">
    <property type="term" value="F:peptidyl-tRNA hydrolase activity"/>
    <property type="evidence" value="ECO:0007669"/>
    <property type="project" value="UniProtKB-UniRule"/>
</dbReference>
<accession>A0A2S5RA64</accession>
<dbReference type="Pfam" id="PF01195">
    <property type="entry name" value="Pept_tRNA_hydro"/>
    <property type="match status" value="1"/>
</dbReference>
<comment type="function">
    <text evidence="7">Catalyzes the release of premature peptidyl moieties from peptidyl-tRNA molecules trapped in stalled 50S ribosomal subunits, and thus maintains levels of free tRNAs and 50S ribosomes.</text>
</comment>
<sequence length="204" mass="23453">MSYGWLWVGLGNPGFDYSVTRHNVGFMVLDFLKNIFEYSQTNPFREFQKKNALLTAVTYKEHQILLCKPLSYMNLSGNVVLELLKLYDIPLDRLVVFHDELELAFGTQRWRFGGGHRGHNGVRHISARCGTDYGRFRIGIGRPPGAMEVSKFVLSDFTSQERLRLDASIFPSIQRALPWILQQKSHEISQALQEDKIDSSKDFP</sequence>
<dbReference type="HAMAP" id="MF_00083">
    <property type="entry name" value="Pept_tRNA_hydro_bact"/>
    <property type="match status" value="1"/>
</dbReference>
<dbReference type="SUPFAM" id="SSF53178">
    <property type="entry name" value="Peptidyl-tRNA hydrolase-like"/>
    <property type="match status" value="1"/>
</dbReference>
<feature type="binding site" evidence="7">
    <location>
        <position position="120"/>
    </location>
    <ligand>
        <name>tRNA</name>
        <dbReference type="ChEBI" id="CHEBI:17843"/>
    </ligand>
</feature>
<name>A0A2S5RA64_9PROT</name>
<keyword evidence="4 7" id="KW-0694">RNA-binding</keyword>
<dbReference type="InterPro" id="IPR001328">
    <property type="entry name" value="Pept_tRNA_hydro"/>
</dbReference>
<comment type="caution">
    <text evidence="10">The sequence shown here is derived from an EMBL/GenBank/DDBJ whole genome shotgun (WGS) entry which is preliminary data.</text>
</comment>
<evidence type="ECO:0000256" key="2">
    <source>
        <dbReference type="ARBA" id="ARBA00022555"/>
    </source>
</evidence>
<comment type="function">
    <text evidence="7">Hydrolyzes ribosome-free peptidyl-tRNAs (with 1 or more amino acids incorporated), which drop off the ribosome during protein synthesis, or as a result of ribosome stalling.</text>
</comment>
<evidence type="ECO:0000256" key="3">
    <source>
        <dbReference type="ARBA" id="ARBA00022801"/>
    </source>
</evidence>
<dbReference type="EC" id="3.1.1.29" evidence="1 7"/>
<evidence type="ECO:0000256" key="6">
    <source>
        <dbReference type="ARBA" id="ARBA00050038"/>
    </source>
</evidence>
<comment type="catalytic activity">
    <reaction evidence="7 8">
        <text>an N-acyl-L-alpha-aminoacyl-tRNA + H2O = an N-acyl-L-amino acid + a tRNA + H(+)</text>
        <dbReference type="Rhea" id="RHEA:54448"/>
        <dbReference type="Rhea" id="RHEA-COMP:10123"/>
        <dbReference type="Rhea" id="RHEA-COMP:13883"/>
        <dbReference type="ChEBI" id="CHEBI:15377"/>
        <dbReference type="ChEBI" id="CHEBI:15378"/>
        <dbReference type="ChEBI" id="CHEBI:59874"/>
        <dbReference type="ChEBI" id="CHEBI:78442"/>
        <dbReference type="ChEBI" id="CHEBI:138191"/>
        <dbReference type="EC" id="3.1.1.29"/>
    </reaction>
</comment>
<dbReference type="GO" id="GO:0006515">
    <property type="term" value="P:protein quality control for misfolded or incompletely synthesized proteins"/>
    <property type="evidence" value="ECO:0007669"/>
    <property type="project" value="UniProtKB-UniRule"/>
</dbReference>
<protein>
    <recommendedName>
        <fullName evidence="6 7">Peptidyl-tRNA hydrolase</fullName>
        <shortName evidence="7">Pth</shortName>
        <ecNumber evidence="1 7">3.1.1.29</ecNumber>
    </recommendedName>
</protein>
<comment type="subcellular location">
    <subcellularLocation>
        <location evidence="7">Cytoplasm</location>
    </subcellularLocation>
</comment>
<evidence type="ECO:0000313" key="11">
    <source>
        <dbReference type="Proteomes" id="UP000239425"/>
    </source>
</evidence>
<dbReference type="GO" id="GO:0072344">
    <property type="term" value="P:rescue of stalled ribosome"/>
    <property type="evidence" value="ECO:0007669"/>
    <property type="project" value="UniProtKB-UniRule"/>
</dbReference>